<feature type="transmembrane region" description="Helical" evidence="9">
    <location>
        <begin position="12"/>
        <end position="30"/>
    </location>
</feature>
<dbReference type="InterPro" id="IPR007318">
    <property type="entry name" value="Phopholipid_MeTrfase"/>
</dbReference>
<evidence type="ECO:0000256" key="4">
    <source>
        <dbReference type="ARBA" id="ARBA00022989"/>
    </source>
</evidence>
<dbReference type="UniPathway" id="UPA00753"/>
<reference evidence="11" key="3">
    <citation type="submission" date="2016-03" db="UniProtKB">
        <authorList>
            <consortium name="EnsemblProtists"/>
        </authorList>
    </citation>
    <scope>IDENTIFICATION</scope>
</reference>
<evidence type="ECO:0000256" key="8">
    <source>
        <dbReference type="ARBA" id="ARBA00023264"/>
    </source>
</evidence>
<evidence type="ECO:0000256" key="7">
    <source>
        <dbReference type="ARBA" id="ARBA00023209"/>
    </source>
</evidence>
<evidence type="ECO:0000256" key="5">
    <source>
        <dbReference type="ARBA" id="ARBA00023098"/>
    </source>
</evidence>
<dbReference type="PaxDb" id="55529-EKX46120"/>
<feature type="transmembrane region" description="Helical" evidence="9">
    <location>
        <begin position="144"/>
        <end position="160"/>
    </location>
</feature>
<evidence type="ECO:0000313" key="11">
    <source>
        <dbReference type="EnsemblProtists" id="EKX46120"/>
    </source>
</evidence>
<evidence type="ECO:0000256" key="6">
    <source>
        <dbReference type="ARBA" id="ARBA00023136"/>
    </source>
</evidence>
<gene>
    <name evidence="10" type="ORF">GUITHDRAFT_152529</name>
</gene>
<evidence type="ECO:0000313" key="12">
    <source>
        <dbReference type="Proteomes" id="UP000011087"/>
    </source>
</evidence>
<dbReference type="PANTHER" id="PTHR43847:SF1">
    <property type="entry name" value="BLL3993 PROTEIN"/>
    <property type="match status" value="1"/>
</dbReference>
<dbReference type="OMA" id="FTWHVRV"/>
<accession>L1JDD1</accession>
<sequence>MTTPASTPFGGLAHVLALCGGVRFVVMSLARPKDSNFKKDDGEKTIQLPIKPPFLTMGSWILGYVARESLRYLPASLPQVKVSELFSMTPMSTYLAGVSMWCLSWSFALSAIRHLNKYHTPVPHGAGVAQLVVKDGPFGFFRHPIYIGMLGSCTAVAFILDSAYSAISLALTAGYLFLWVMPVEEEWMMKKFGKEYIDYCKRVKRLLII</sequence>
<evidence type="ECO:0000313" key="10">
    <source>
        <dbReference type="EMBL" id="EKX46120.1"/>
    </source>
</evidence>
<evidence type="ECO:0000256" key="3">
    <source>
        <dbReference type="ARBA" id="ARBA00022692"/>
    </source>
</evidence>
<keyword evidence="12" id="KW-1185">Reference proteome</keyword>
<evidence type="ECO:0000256" key="9">
    <source>
        <dbReference type="SAM" id="Phobius"/>
    </source>
</evidence>
<dbReference type="EMBL" id="JH992996">
    <property type="protein sequence ID" value="EKX46120.1"/>
    <property type="molecule type" value="Genomic_DNA"/>
</dbReference>
<keyword evidence="7" id="KW-0594">Phospholipid biosynthesis</keyword>
<dbReference type="HOGENOM" id="CLU_065200_1_3_1"/>
<name>L1JDD1_GUITC</name>
<protein>
    <recommendedName>
        <fullName evidence="13">Protein-S-isoprenylcysteine O-methyltransferase</fullName>
    </recommendedName>
</protein>
<keyword evidence="6 9" id="KW-0472">Membrane</keyword>
<dbReference type="GeneID" id="17302715"/>
<dbReference type="RefSeq" id="XP_005833100.1">
    <property type="nucleotide sequence ID" value="XM_005833043.1"/>
</dbReference>
<dbReference type="PANTHER" id="PTHR43847">
    <property type="entry name" value="BLL3993 PROTEIN"/>
    <property type="match status" value="1"/>
</dbReference>
<keyword evidence="5" id="KW-0443">Lipid metabolism</keyword>
<dbReference type="EnsemblProtists" id="EKX46120">
    <property type="protein sequence ID" value="EKX46120"/>
    <property type="gene ID" value="GUITHDRAFT_152529"/>
</dbReference>
<dbReference type="InterPro" id="IPR052527">
    <property type="entry name" value="Metal_cation-efflux_comp"/>
</dbReference>
<keyword evidence="2" id="KW-0444">Lipid biosynthesis</keyword>
<keyword evidence="3 9" id="KW-0812">Transmembrane</keyword>
<keyword evidence="8" id="KW-1208">Phospholipid metabolism</keyword>
<comment type="subcellular location">
    <subcellularLocation>
        <location evidence="1">Endomembrane system</location>
        <topology evidence="1">Multi-pass membrane protein</topology>
    </subcellularLocation>
</comment>
<dbReference type="Pfam" id="PF04191">
    <property type="entry name" value="PEMT"/>
    <property type="match status" value="1"/>
</dbReference>
<proteinExistence type="predicted"/>
<evidence type="ECO:0000256" key="2">
    <source>
        <dbReference type="ARBA" id="ARBA00022516"/>
    </source>
</evidence>
<organism evidence="10">
    <name type="scientific">Guillardia theta (strain CCMP2712)</name>
    <name type="common">Cryptophyte</name>
    <dbReference type="NCBI Taxonomy" id="905079"/>
    <lineage>
        <taxon>Eukaryota</taxon>
        <taxon>Cryptophyceae</taxon>
        <taxon>Pyrenomonadales</taxon>
        <taxon>Geminigeraceae</taxon>
        <taxon>Guillardia</taxon>
    </lineage>
</organism>
<feature type="transmembrane region" description="Helical" evidence="9">
    <location>
        <begin position="166"/>
        <end position="183"/>
    </location>
</feature>
<dbReference type="GO" id="GO:0012505">
    <property type="term" value="C:endomembrane system"/>
    <property type="evidence" value="ECO:0007669"/>
    <property type="project" value="UniProtKB-SubCell"/>
</dbReference>
<evidence type="ECO:0000256" key="1">
    <source>
        <dbReference type="ARBA" id="ARBA00004127"/>
    </source>
</evidence>
<dbReference type="Gene3D" id="1.20.120.1630">
    <property type="match status" value="1"/>
</dbReference>
<reference evidence="10 12" key="1">
    <citation type="journal article" date="2012" name="Nature">
        <title>Algal genomes reveal evolutionary mosaicism and the fate of nucleomorphs.</title>
        <authorList>
            <consortium name="DOE Joint Genome Institute"/>
            <person name="Curtis B.A."/>
            <person name="Tanifuji G."/>
            <person name="Burki F."/>
            <person name="Gruber A."/>
            <person name="Irimia M."/>
            <person name="Maruyama S."/>
            <person name="Arias M.C."/>
            <person name="Ball S.G."/>
            <person name="Gile G.H."/>
            <person name="Hirakawa Y."/>
            <person name="Hopkins J.F."/>
            <person name="Kuo A."/>
            <person name="Rensing S.A."/>
            <person name="Schmutz J."/>
            <person name="Symeonidi A."/>
            <person name="Elias M."/>
            <person name="Eveleigh R.J."/>
            <person name="Herman E.K."/>
            <person name="Klute M.J."/>
            <person name="Nakayama T."/>
            <person name="Obornik M."/>
            <person name="Reyes-Prieto A."/>
            <person name="Armbrust E.V."/>
            <person name="Aves S.J."/>
            <person name="Beiko R.G."/>
            <person name="Coutinho P."/>
            <person name="Dacks J.B."/>
            <person name="Durnford D.G."/>
            <person name="Fast N.M."/>
            <person name="Green B.R."/>
            <person name="Grisdale C.J."/>
            <person name="Hempel F."/>
            <person name="Henrissat B."/>
            <person name="Hoppner M.P."/>
            <person name="Ishida K."/>
            <person name="Kim E."/>
            <person name="Koreny L."/>
            <person name="Kroth P.G."/>
            <person name="Liu Y."/>
            <person name="Malik S.B."/>
            <person name="Maier U.G."/>
            <person name="McRose D."/>
            <person name="Mock T."/>
            <person name="Neilson J.A."/>
            <person name="Onodera N.T."/>
            <person name="Poole A.M."/>
            <person name="Pritham E.J."/>
            <person name="Richards T.A."/>
            <person name="Rocap G."/>
            <person name="Roy S.W."/>
            <person name="Sarai C."/>
            <person name="Schaack S."/>
            <person name="Shirato S."/>
            <person name="Slamovits C.H."/>
            <person name="Spencer D.F."/>
            <person name="Suzuki S."/>
            <person name="Worden A.Z."/>
            <person name="Zauner S."/>
            <person name="Barry K."/>
            <person name="Bell C."/>
            <person name="Bharti A.K."/>
            <person name="Crow J.A."/>
            <person name="Grimwood J."/>
            <person name="Kramer R."/>
            <person name="Lindquist E."/>
            <person name="Lucas S."/>
            <person name="Salamov A."/>
            <person name="McFadden G.I."/>
            <person name="Lane C.E."/>
            <person name="Keeling P.J."/>
            <person name="Gray M.W."/>
            <person name="Grigoriev I.V."/>
            <person name="Archibald J.M."/>
        </authorList>
    </citation>
    <scope>NUCLEOTIDE SEQUENCE</scope>
    <source>
        <strain evidence="10 12">CCMP2712</strain>
    </source>
</reference>
<dbReference type="KEGG" id="gtt:GUITHDRAFT_152529"/>
<reference evidence="12" key="2">
    <citation type="submission" date="2012-11" db="EMBL/GenBank/DDBJ databases">
        <authorList>
            <person name="Kuo A."/>
            <person name="Curtis B.A."/>
            <person name="Tanifuji G."/>
            <person name="Burki F."/>
            <person name="Gruber A."/>
            <person name="Irimia M."/>
            <person name="Maruyama S."/>
            <person name="Arias M.C."/>
            <person name="Ball S.G."/>
            <person name="Gile G.H."/>
            <person name="Hirakawa Y."/>
            <person name="Hopkins J.F."/>
            <person name="Rensing S.A."/>
            <person name="Schmutz J."/>
            <person name="Symeonidi A."/>
            <person name="Elias M."/>
            <person name="Eveleigh R.J."/>
            <person name="Herman E.K."/>
            <person name="Klute M.J."/>
            <person name="Nakayama T."/>
            <person name="Obornik M."/>
            <person name="Reyes-Prieto A."/>
            <person name="Armbrust E.V."/>
            <person name="Aves S.J."/>
            <person name="Beiko R.G."/>
            <person name="Coutinho P."/>
            <person name="Dacks J.B."/>
            <person name="Durnford D.G."/>
            <person name="Fast N.M."/>
            <person name="Green B.R."/>
            <person name="Grisdale C."/>
            <person name="Hempe F."/>
            <person name="Henrissat B."/>
            <person name="Hoppner M.P."/>
            <person name="Ishida K.-I."/>
            <person name="Kim E."/>
            <person name="Koreny L."/>
            <person name="Kroth P.G."/>
            <person name="Liu Y."/>
            <person name="Malik S.-B."/>
            <person name="Maier U.G."/>
            <person name="McRose D."/>
            <person name="Mock T."/>
            <person name="Neilson J.A."/>
            <person name="Onodera N.T."/>
            <person name="Poole A.M."/>
            <person name="Pritham E.J."/>
            <person name="Richards T.A."/>
            <person name="Rocap G."/>
            <person name="Roy S.W."/>
            <person name="Sarai C."/>
            <person name="Schaack S."/>
            <person name="Shirato S."/>
            <person name="Slamovits C.H."/>
            <person name="Spencer D.F."/>
            <person name="Suzuki S."/>
            <person name="Worden A.Z."/>
            <person name="Zauner S."/>
            <person name="Barry K."/>
            <person name="Bell C."/>
            <person name="Bharti A.K."/>
            <person name="Crow J.A."/>
            <person name="Grimwood J."/>
            <person name="Kramer R."/>
            <person name="Lindquist E."/>
            <person name="Lucas S."/>
            <person name="Salamov A."/>
            <person name="McFadden G.I."/>
            <person name="Lane C.E."/>
            <person name="Keeling P.J."/>
            <person name="Gray M.W."/>
            <person name="Grigoriev I.V."/>
            <person name="Archibald J.M."/>
        </authorList>
    </citation>
    <scope>NUCLEOTIDE SEQUENCE</scope>
    <source>
        <strain evidence="12">CCMP2712</strain>
    </source>
</reference>
<dbReference type="OrthoDB" id="422086at2759"/>
<evidence type="ECO:0008006" key="13">
    <source>
        <dbReference type="Google" id="ProtNLM"/>
    </source>
</evidence>
<keyword evidence="4 9" id="KW-1133">Transmembrane helix</keyword>
<dbReference type="GO" id="GO:0006656">
    <property type="term" value="P:phosphatidylcholine biosynthetic process"/>
    <property type="evidence" value="ECO:0007669"/>
    <property type="project" value="UniProtKB-UniPathway"/>
</dbReference>
<dbReference type="Proteomes" id="UP000011087">
    <property type="component" value="Unassembled WGS sequence"/>
</dbReference>
<dbReference type="AlphaFoldDB" id="L1JDD1"/>